<organism evidence="1 2">
    <name type="scientific">Koribacter versatilis (strain Ellin345)</name>
    <dbReference type="NCBI Taxonomy" id="204669"/>
    <lineage>
        <taxon>Bacteria</taxon>
        <taxon>Pseudomonadati</taxon>
        <taxon>Acidobacteriota</taxon>
        <taxon>Terriglobia</taxon>
        <taxon>Terriglobales</taxon>
        <taxon>Candidatus Korobacteraceae</taxon>
        <taxon>Candidatus Korobacter</taxon>
    </lineage>
</organism>
<dbReference type="PANTHER" id="PTHR36439">
    <property type="entry name" value="BLL4334 PROTEIN"/>
    <property type="match status" value="1"/>
</dbReference>
<proteinExistence type="predicted"/>
<dbReference type="eggNOG" id="COG3797">
    <property type="taxonomic scope" value="Bacteria"/>
</dbReference>
<dbReference type="Gene3D" id="3.30.70.1280">
    <property type="entry name" value="SP0830-like domains"/>
    <property type="match status" value="1"/>
</dbReference>
<dbReference type="OrthoDB" id="9806494at2"/>
<dbReference type="RefSeq" id="WP_011521323.1">
    <property type="nucleotide sequence ID" value="NC_008009.1"/>
</dbReference>
<name>Q1IUC9_KORVE</name>
<dbReference type="SUPFAM" id="SSF160379">
    <property type="entry name" value="SP0830-like"/>
    <property type="match status" value="1"/>
</dbReference>
<dbReference type="HOGENOM" id="CLU_106303_2_0_0"/>
<accession>Q1IUC9</accession>
<dbReference type="InterPro" id="IPR012545">
    <property type="entry name" value="DUF1697"/>
</dbReference>
<dbReference type="PIRSF" id="PIRSF008502">
    <property type="entry name" value="UCP008502"/>
    <property type="match status" value="1"/>
</dbReference>
<protein>
    <recommendedName>
        <fullName evidence="3">DUF1697 domain-containing protein</fullName>
    </recommendedName>
</protein>
<dbReference type="EMBL" id="CP000360">
    <property type="protein sequence ID" value="ABF39521.1"/>
    <property type="molecule type" value="Genomic_DNA"/>
</dbReference>
<dbReference type="AlphaFoldDB" id="Q1IUC9"/>
<keyword evidence="2" id="KW-1185">Reference proteome</keyword>
<evidence type="ECO:0000313" key="1">
    <source>
        <dbReference type="EMBL" id="ABF39521.1"/>
    </source>
</evidence>
<evidence type="ECO:0000313" key="2">
    <source>
        <dbReference type="Proteomes" id="UP000002432"/>
    </source>
</evidence>
<dbReference type="EnsemblBacteria" id="ABF39521">
    <property type="protein sequence ID" value="ABF39521"/>
    <property type="gene ID" value="Acid345_0516"/>
</dbReference>
<reference evidence="1 2" key="1">
    <citation type="journal article" date="2009" name="Appl. Environ. Microbiol.">
        <title>Three genomes from the phylum Acidobacteria provide insight into the lifestyles of these microorganisms in soils.</title>
        <authorList>
            <person name="Ward N.L."/>
            <person name="Challacombe J.F."/>
            <person name="Janssen P.H."/>
            <person name="Henrissat B."/>
            <person name="Coutinho P.M."/>
            <person name="Wu M."/>
            <person name="Xie G."/>
            <person name="Haft D.H."/>
            <person name="Sait M."/>
            <person name="Badger J."/>
            <person name="Barabote R.D."/>
            <person name="Bradley B."/>
            <person name="Brettin T.S."/>
            <person name="Brinkac L.M."/>
            <person name="Bruce D."/>
            <person name="Creasy T."/>
            <person name="Daugherty S.C."/>
            <person name="Davidsen T.M."/>
            <person name="DeBoy R.T."/>
            <person name="Detter J.C."/>
            <person name="Dodson R.J."/>
            <person name="Durkin A.S."/>
            <person name="Ganapathy A."/>
            <person name="Gwinn-Giglio M."/>
            <person name="Han C.S."/>
            <person name="Khouri H."/>
            <person name="Kiss H."/>
            <person name="Kothari S.P."/>
            <person name="Madupu R."/>
            <person name="Nelson K.E."/>
            <person name="Nelson W.C."/>
            <person name="Paulsen I."/>
            <person name="Penn K."/>
            <person name="Ren Q."/>
            <person name="Rosovitz M.J."/>
            <person name="Selengut J.D."/>
            <person name="Shrivastava S."/>
            <person name="Sullivan S.A."/>
            <person name="Tapia R."/>
            <person name="Thompson L.S."/>
            <person name="Watkins K.L."/>
            <person name="Yang Q."/>
            <person name="Yu C."/>
            <person name="Zafar N."/>
            <person name="Zhou L."/>
            <person name="Kuske C.R."/>
        </authorList>
    </citation>
    <scope>NUCLEOTIDE SEQUENCE [LARGE SCALE GENOMIC DNA]</scope>
    <source>
        <strain evidence="1 2">Ellin345</strain>
    </source>
</reference>
<dbReference type="Pfam" id="PF08002">
    <property type="entry name" value="DUF1697"/>
    <property type="match status" value="1"/>
</dbReference>
<dbReference type="Proteomes" id="UP000002432">
    <property type="component" value="Chromosome"/>
</dbReference>
<sequence>MPVYICLLRGVNVTGYNKIKMEELRALCTKLKFEGAQTFIQSGNVIFRCPETNEAALAKKIGDAIEKKFGFRPEIMLRTADELRAVVAANPFKKRKDVPPDRMLVHFLLSEPLEEVRTKLNGTEKIEEVHFKGREIYIYFPDGIGRSDLRSVLDRTLKKTATARNFNSVMKILEIAETLESGTN</sequence>
<dbReference type="PANTHER" id="PTHR36439:SF1">
    <property type="entry name" value="DUF1697 DOMAIN-CONTAINING PROTEIN"/>
    <property type="match status" value="1"/>
</dbReference>
<evidence type="ECO:0008006" key="3">
    <source>
        <dbReference type="Google" id="ProtNLM"/>
    </source>
</evidence>
<gene>
    <name evidence="1" type="ordered locus">Acid345_0516</name>
</gene>
<dbReference type="KEGG" id="aba:Acid345_0516"/>
<dbReference type="STRING" id="204669.Acid345_0516"/>